<dbReference type="GO" id="GO:0030968">
    <property type="term" value="P:endoplasmic reticulum unfolded protein response"/>
    <property type="evidence" value="ECO:0007669"/>
    <property type="project" value="TreeGrafter"/>
</dbReference>
<reference evidence="3" key="1">
    <citation type="submission" date="2019-03" db="EMBL/GenBank/DDBJ databases">
        <title>Lake Tanganyika Metagenome-Assembled Genomes (MAGs).</title>
        <authorList>
            <person name="Tran P."/>
        </authorList>
    </citation>
    <scope>NUCLEOTIDE SEQUENCE</scope>
    <source>
        <strain evidence="3">M_DeepCast_400m_m2_100</strain>
    </source>
</reference>
<dbReference type="InterPro" id="IPR013126">
    <property type="entry name" value="Hsp_70_fam"/>
</dbReference>
<dbReference type="AlphaFoldDB" id="A0A938BKQ4"/>
<proteinExistence type="predicted"/>
<evidence type="ECO:0000313" key="3">
    <source>
        <dbReference type="EMBL" id="MBM3316259.1"/>
    </source>
</evidence>
<comment type="caution">
    <text evidence="3">The sequence shown here is derived from an EMBL/GenBank/DDBJ whole genome shotgun (WGS) entry which is preliminary data.</text>
</comment>
<keyword evidence="1" id="KW-0547">Nucleotide-binding</keyword>
<dbReference type="InterPro" id="IPR029047">
    <property type="entry name" value="HSP70_peptide-bd_sf"/>
</dbReference>
<evidence type="ECO:0000313" key="4">
    <source>
        <dbReference type="Proteomes" id="UP000748308"/>
    </source>
</evidence>
<dbReference type="SUPFAM" id="SSF100920">
    <property type="entry name" value="Heat shock protein 70kD (HSP70), peptide-binding domain"/>
    <property type="match status" value="1"/>
</dbReference>
<dbReference type="Gene3D" id="3.90.640.10">
    <property type="entry name" value="Actin, Chain A, domain 4"/>
    <property type="match status" value="1"/>
</dbReference>
<dbReference type="EMBL" id="VGIY01000003">
    <property type="protein sequence ID" value="MBM3316259.1"/>
    <property type="molecule type" value="Genomic_DNA"/>
</dbReference>
<dbReference type="PANTHER" id="PTHR45639">
    <property type="entry name" value="HSC70CB, ISOFORM G-RELATED"/>
    <property type="match status" value="1"/>
</dbReference>
<dbReference type="GO" id="GO:0140662">
    <property type="term" value="F:ATP-dependent protein folding chaperone"/>
    <property type="evidence" value="ECO:0007669"/>
    <property type="project" value="InterPro"/>
</dbReference>
<dbReference type="InterPro" id="IPR043129">
    <property type="entry name" value="ATPase_NBD"/>
</dbReference>
<dbReference type="Proteomes" id="UP000748308">
    <property type="component" value="Unassembled WGS sequence"/>
</dbReference>
<evidence type="ECO:0000256" key="2">
    <source>
        <dbReference type="ARBA" id="ARBA00022840"/>
    </source>
</evidence>
<protein>
    <submittedName>
        <fullName evidence="3">Hsp70 family protein</fullName>
    </submittedName>
</protein>
<dbReference type="PRINTS" id="PR00301">
    <property type="entry name" value="HEATSHOCK70"/>
</dbReference>
<name>A0A938BKQ4_UNCEI</name>
<keyword evidence="2" id="KW-0067">ATP-binding</keyword>
<dbReference type="GO" id="GO:0005524">
    <property type="term" value="F:ATP binding"/>
    <property type="evidence" value="ECO:0007669"/>
    <property type="project" value="UniProtKB-KW"/>
</dbReference>
<organism evidence="3 4">
    <name type="scientific">Eiseniibacteriota bacterium</name>
    <dbReference type="NCBI Taxonomy" id="2212470"/>
    <lineage>
        <taxon>Bacteria</taxon>
        <taxon>Candidatus Eiseniibacteriota</taxon>
    </lineage>
</organism>
<dbReference type="Pfam" id="PF00012">
    <property type="entry name" value="HSP70"/>
    <property type="match status" value="1"/>
</dbReference>
<gene>
    <name evidence="3" type="ORF">FJY75_00260</name>
</gene>
<accession>A0A938BKQ4</accession>
<dbReference type="SUPFAM" id="SSF53067">
    <property type="entry name" value="Actin-like ATPase domain"/>
    <property type="match status" value="2"/>
</dbReference>
<sequence>MPSALAQKTAVESFVAIDLGTRVGRIAAARGDGIRRAADAAGETDIPAVVALSPQGGMLAGTDARQGQSLFPAETVLAPKSLLIADAEELRRRGHFFPHPLDTGHPGLVRLEIGGRPRSGIEIVGLYLSALRRAAEASFERPVASAVITVPVDFSPFDRQALRLAARVGGFERTRFVDEPVAAALAWAARGFRGRAAVCCWGAGHFGAAIIEVQPELLRVVASVGSAAIGGDRLDLALAQDFLARAEQAHPDAGSLVKHRAHLARHFLVGAQQVKHDLVSKGRADLRLPVPGRGEAFRHTYARADLEGWLAPQLATAGTLCRAMFGAAGLMRGDVDALVLAGGMMRIPAVVEALAEVVGRSPADLDESGEAALRGALRRARFLDHDGAEPLVLDTLPQALGLESQGGRVNELLARTELLPAGRTELFTTYLEKQSEVGIQLYNHCGLRWEPLARVEVSRIPGMKESEPQIEVGFQLDEDGVLEVTAQETARNKPLGLEVRPQRGLTGAQWGSAWQEIPPPEERPFEEALREELRARGRLQMEMVRALARQGPGGLARDEKQLVTTKVKELEEVLEGGDLVEMRSCQRELGEALYPILQRVYDKSLEALLRQ</sequence>
<dbReference type="Gene3D" id="2.60.34.10">
    <property type="entry name" value="Substrate Binding Domain Of DNAk, Chain A, domain 1"/>
    <property type="match status" value="1"/>
</dbReference>
<dbReference type="Gene3D" id="3.30.420.40">
    <property type="match status" value="2"/>
</dbReference>
<dbReference type="PANTHER" id="PTHR45639:SF34">
    <property type="entry name" value="CHAPERONE PROTEIN DNAK"/>
    <property type="match status" value="1"/>
</dbReference>
<evidence type="ECO:0000256" key="1">
    <source>
        <dbReference type="ARBA" id="ARBA00022741"/>
    </source>
</evidence>